<dbReference type="RefSeq" id="XP_009156432.1">
    <property type="nucleotide sequence ID" value="XM_009158184.1"/>
</dbReference>
<keyword evidence="6" id="KW-0472">Membrane</keyword>
<dbReference type="VEuPathDB" id="FungiDB:HMPREF1120_04080"/>
<evidence type="ECO:0000313" key="8">
    <source>
        <dbReference type="EMBL" id="EHY55971.1"/>
    </source>
</evidence>
<dbReference type="Pfam" id="PF00355">
    <property type="entry name" value="Rieske"/>
    <property type="match status" value="1"/>
</dbReference>
<dbReference type="GO" id="GO:0051537">
    <property type="term" value="F:2 iron, 2 sulfur cluster binding"/>
    <property type="evidence" value="ECO:0007669"/>
    <property type="project" value="UniProtKB-KW"/>
</dbReference>
<dbReference type="Gene3D" id="2.102.10.10">
    <property type="entry name" value="Rieske [2Fe-2S] iron-sulphur domain"/>
    <property type="match status" value="1"/>
</dbReference>
<dbReference type="Proteomes" id="UP000007304">
    <property type="component" value="Unassembled WGS sequence"/>
</dbReference>
<dbReference type="OrthoDB" id="426882at2759"/>
<dbReference type="OMA" id="WLFVCHR"/>
<protein>
    <submittedName>
        <fullName evidence="8">Iron-sulfur cluster-binding protein</fullName>
    </submittedName>
</protein>
<proteinExistence type="predicted"/>
<dbReference type="PRINTS" id="PR00090">
    <property type="entry name" value="RNGDIOXGNASE"/>
</dbReference>
<dbReference type="InParanoid" id="H6BW00"/>
<dbReference type="SUPFAM" id="SSF50022">
    <property type="entry name" value="ISP domain"/>
    <property type="match status" value="1"/>
</dbReference>
<evidence type="ECO:0000256" key="5">
    <source>
        <dbReference type="ARBA" id="ARBA00023014"/>
    </source>
</evidence>
<dbReference type="GO" id="GO:0016491">
    <property type="term" value="F:oxidoreductase activity"/>
    <property type="evidence" value="ECO:0007669"/>
    <property type="project" value="UniProtKB-KW"/>
</dbReference>
<organism evidence="8 9">
    <name type="scientific">Exophiala dermatitidis (strain ATCC 34100 / CBS 525.76 / NIH/UT8656)</name>
    <name type="common">Black yeast</name>
    <name type="synonym">Wangiella dermatitidis</name>
    <dbReference type="NCBI Taxonomy" id="858893"/>
    <lineage>
        <taxon>Eukaryota</taxon>
        <taxon>Fungi</taxon>
        <taxon>Dikarya</taxon>
        <taxon>Ascomycota</taxon>
        <taxon>Pezizomycotina</taxon>
        <taxon>Eurotiomycetes</taxon>
        <taxon>Chaetothyriomycetidae</taxon>
        <taxon>Chaetothyriales</taxon>
        <taxon>Herpotrichiellaceae</taxon>
        <taxon>Exophiala</taxon>
    </lineage>
</organism>
<keyword evidence="2" id="KW-0479">Metal-binding</keyword>
<accession>H6BW00</accession>
<evidence type="ECO:0000256" key="2">
    <source>
        <dbReference type="ARBA" id="ARBA00022723"/>
    </source>
</evidence>
<keyword evidence="3" id="KW-0560">Oxidoreductase</keyword>
<evidence type="ECO:0000256" key="3">
    <source>
        <dbReference type="ARBA" id="ARBA00023002"/>
    </source>
</evidence>
<dbReference type="InterPro" id="IPR036922">
    <property type="entry name" value="Rieske_2Fe-2S_sf"/>
</dbReference>
<keyword evidence="5" id="KW-0411">Iron-sulfur</keyword>
<evidence type="ECO:0000256" key="6">
    <source>
        <dbReference type="SAM" id="Phobius"/>
    </source>
</evidence>
<feature type="domain" description="Rieske" evidence="7">
    <location>
        <begin position="90"/>
        <end position="186"/>
    </location>
</feature>
<dbReference type="STRING" id="858893.H6BW00"/>
<reference evidence="8" key="1">
    <citation type="submission" date="2011-07" db="EMBL/GenBank/DDBJ databases">
        <title>The Genome Sequence of Exophiala (Wangiella) dermatitidis NIH/UT8656.</title>
        <authorList>
            <consortium name="The Broad Institute Genome Sequencing Platform"/>
            <person name="Cuomo C."/>
            <person name="Wang Z."/>
            <person name="Hunicke-Smith S."/>
            <person name="Szanislo P.J."/>
            <person name="Earl A."/>
            <person name="Young S.K."/>
            <person name="Zeng Q."/>
            <person name="Gargeya S."/>
            <person name="Fitzgerald M."/>
            <person name="Haas B."/>
            <person name="Abouelleil A."/>
            <person name="Alvarado L."/>
            <person name="Arachchi H.M."/>
            <person name="Berlin A."/>
            <person name="Brown A."/>
            <person name="Chapman S.B."/>
            <person name="Chen Z."/>
            <person name="Dunbar C."/>
            <person name="Freedman E."/>
            <person name="Gearin G."/>
            <person name="Gellesch M."/>
            <person name="Goldberg J."/>
            <person name="Griggs A."/>
            <person name="Gujja S."/>
            <person name="Heiman D."/>
            <person name="Howarth C."/>
            <person name="Larson L."/>
            <person name="Lui A."/>
            <person name="MacDonald P.J.P."/>
            <person name="Montmayeur A."/>
            <person name="Murphy C."/>
            <person name="Neiman D."/>
            <person name="Pearson M."/>
            <person name="Priest M."/>
            <person name="Roberts A."/>
            <person name="Saif S."/>
            <person name="Shea T."/>
            <person name="Shenoy N."/>
            <person name="Sisk P."/>
            <person name="Stolte C."/>
            <person name="Sykes S."/>
            <person name="Wortman J."/>
            <person name="Nusbaum C."/>
            <person name="Birren B."/>
        </authorList>
    </citation>
    <scope>NUCLEOTIDE SEQUENCE</scope>
    <source>
        <strain evidence="8">NIH/UT8656</strain>
    </source>
</reference>
<sequence>MELIFPFSRLLLPDMASLGYAFLLFCLAYILGRSVVSFAHRMLFSDETKFHHRASGLDQAEKGRLKRHEDASEEDNFQLEKRAFFSKTWLFVCHRSRFNKPGDYHTFDIAGISFFVVLSKDMKVRAFHNVCRHRAYTVVRKSCGTSTRFSCKYHGWQYDDQGRLVKAPKFDESPGFVAEDNGLFEVKLILTNEGLVFVNFDAGTLNLPFDNVKSQVDLGNCSWVEGMNVTCAMNWKCIANEFSNQCQWTTTPYRWLARFHRQKMAALLGPLSMIRELRQGLWCTMTLLPRSASEVVVRCDIYAREGHQEPPDVVEREKWLLEKELLNLPRTDIRDKASMTGFAYRCGGRSIDLFAILVQHQRNETLARRKLQPAIRITGTADIDEEAAAICDAVDEMDNAPTFGRCSNMSSSSHKLEW</sequence>
<feature type="transmembrane region" description="Helical" evidence="6">
    <location>
        <begin position="20"/>
        <end position="39"/>
    </location>
</feature>
<gene>
    <name evidence="8" type="ORF">HMPREF1120_04080</name>
</gene>
<dbReference type="PROSITE" id="PS51296">
    <property type="entry name" value="RIESKE"/>
    <property type="match status" value="1"/>
</dbReference>
<keyword evidence="4" id="KW-0408">Iron</keyword>
<dbReference type="GeneID" id="20308719"/>
<dbReference type="CDD" id="cd03469">
    <property type="entry name" value="Rieske_RO_Alpha_N"/>
    <property type="match status" value="1"/>
</dbReference>
<keyword evidence="1" id="KW-0001">2Fe-2S</keyword>
<dbReference type="eggNOG" id="ENOG502QQJW">
    <property type="taxonomic scope" value="Eukaryota"/>
</dbReference>
<evidence type="ECO:0000256" key="1">
    <source>
        <dbReference type="ARBA" id="ARBA00022714"/>
    </source>
</evidence>
<dbReference type="InterPro" id="IPR017941">
    <property type="entry name" value="Rieske_2Fe-2S"/>
</dbReference>
<dbReference type="GO" id="GO:0046872">
    <property type="term" value="F:metal ion binding"/>
    <property type="evidence" value="ECO:0007669"/>
    <property type="project" value="UniProtKB-KW"/>
</dbReference>
<keyword evidence="6" id="KW-1133">Transmembrane helix</keyword>
<name>H6BW00_EXODN</name>
<keyword evidence="9" id="KW-1185">Reference proteome</keyword>
<dbReference type="EMBL" id="JH226132">
    <property type="protein sequence ID" value="EHY55971.1"/>
    <property type="molecule type" value="Genomic_DNA"/>
</dbReference>
<evidence type="ECO:0000259" key="7">
    <source>
        <dbReference type="PROSITE" id="PS51296"/>
    </source>
</evidence>
<dbReference type="HOGENOM" id="CLU_026244_1_3_1"/>
<dbReference type="PANTHER" id="PTHR43756:SF5">
    <property type="entry name" value="CHOLINE MONOOXYGENASE, CHLOROPLASTIC"/>
    <property type="match status" value="1"/>
</dbReference>
<dbReference type="AlphaFoldDB" id="H6BW00"/>
<dbReference type="PANTHER" id="PTHR43756">
    <property type="entry name" value="CHOLINE MONOOXYGENASE, CHLOROPLASTIC"/>
    <property type="match status" value="1"/>
</dbReference>
<dbReference type="InterPro" id="IPR001663">
    <property type="entry name" value="Rng_hydr_dOase-A"/>
</dbReference>
<keyword evidence="6" id="KW-0812">Transmembrane</keyword>
<evidence type="ECO:0000313" key="9">
    <source>
        <dbReference type="Proteomes" id="UP000007304"/>
    </source>
</evidence>
<evidence type="ECO:0000256" key="4">
    <source>
        <dbReference type="ARBA" id="ARBA00023004"/>
    </source>
</evidence>